<accession>A0ABT4V7K9</accession>
<feature type="transmembrane region" description="Helical" evidence="1">
    <location>
        <begin position="336"/>
        <end position="356"/>
    </location>
</feature>
<feature type="transmembrane region" description="Helical" evidence="1">
    <location>
        <begin position="40"/>
        <end position="62"/>
    </location>
</feature>
<name>A0ABT4V7K9_9PSEU</name>
<dbReference type="RefSeq" id="WP_270952247.1">
    <property type="nucleotide sequence ID" value="NZ_JAQGLA010000063.1"/>
</dbReference>
<dbReference type="EMBL" id="JAQGLA010000063">
    <property type="protein sequence ID" value="MDA3629252.1"/>
    <property type="molecule type" value="Genomic_DNA"/>
</dbReference>
<feature type="transmembrane region" description="Helical" evidence="1">
    <location>
        <begin position="168"/>
        <end position="188"/>
    </location>
</feature>
<feature type="transmembrane region" description="Helical" evidence="1">
    <location>
        <begin position="230"/>
        <end position="257"/>
    </location>
</feature>
<evidence type="ECO:0000313" key="2">
    <source>
        <dbReference type="EMBL" id="MDA3629252.1"/>
    </source>
</evidence>
<feature type="transmembrane region" description="Helical" evidence="1">
    <location>
        <begin position="390"/>
        <end position="409"/>
    </location>
</feature>
<reference evidence="2 3" key="1">
    <citation type="submission" date="2022-11" db="EMBL/GenBank/DDBJ databases">
        <title>Draft genome sequence of Saccharopolyspora sp. WRP15-2 isolated from rhizosphere soils of wild rice in Thailand.</title>
        <authorList>
            <person name="Duangmal K."/>
            <person name="Kammanee S."/>
            <person name="Muangham S."/>
        </authorList>
    </citation>
    <scope>NUCLEOTIDE SEQUENCE [LARGE SCALE GENOMIC DNA]</scope>
    <source>
        <strain evidence="2 3">WRP15-2</strain>
    </source>
</reference>
<feature type="transmembrane region" description="Helical" evidence="1">
    <location>
        <begin position="200"/>
        <end position="224"/>
    </location>
</feature>
<evidence type="ECO:0000313" key="3">
    <source>
        <dbReference type="Proteomes" id="UP001210380"/>
    </source>
</evidence>
<feature type="transmembrane region" description="Helical" evidence="1">
    <location>
        <begin position="14"/>
        <end position="33"/>
    </location>
</feature>
<sequence length="446" mass="46809">MDQGTEAPAKITRAHWATSIALSTAVSVVAVLIGKHKFDLGPAAIALFPIIWAVLIGAAIGVQRWRPVSGATRAVSTVLLEISILLFLAKLGTEIGPSLAKFQNLGPAILLQEIGHIFGTVVIALPVAVVLGIGRASIGATWSIDRESYLAFAIERFGVRSPEYRGVFSVWLVGTVFGALYISLLAGFTGSLGILHPLALALGLGLGSGSMMLGGVGALSLLYPDQAAEIAALAALSNLVTNIVGFYSGVFLALPLCRRLYSFWSRLFGRDDNGQRVHAKTKETAAESAEETVLEVAHDPVARVTPLVELLSYLVVGAVGLLSSALGTWSFRVEDVIGVVVLLVIVRIAVALGKLLPMIPGSVFVLGIGTLLSANFLPTGAWISHLMENLDVMLIGLPGLALIGLTLGRDAQALKQLSWKVVLVALVTYTSSFLAAAALGQFALHL</sequence>
<organism evidence="2 3">
    <name type="scientific">Saccharopolyspora oryzae</name>
    <dbReference type="NCBI Taxonomy" id="2997343"/>
    <lineage>
        <taxon>Bacteria</taxon>
        <taxon>Bacillati</taxon>
        <taxon>Actinomycetota</taxon>
        <taxon>Actinomycetes</taxon>
        <taxon>Pseudonocardiales</taxon>
        <taxon>Pseudonocardiaceae</taxon>
        <taxon>Saccharopolyspora</taxon>
    </lineage>
</organism>
<keyword evidence="1" id="KW-0812">Transmembrane</keyword>
<keyword evidence="1" id="KW-1133">Transmembrane helix</keyword>
<protein>
    <submittedName>
        <fullName evidence="2">DUF3100 domain-containing protein</fullName>
    </submittedName>
</protein>
<dbReference type="Proteomes" id="UP001210380">
    <property type="component" value="Unassembled WGS sequence"/>
</dbReference>
<feature type="transmembrane region" description="Helical" evidence="1">
    <location>
        <begin position="310"/>
        <end position="330"/>
    </location>
</feature>
<feature type="transmembrane region" description="Helical" evidence="1">
    <location>
        <begin position="74"/>
        <end position="93"/>
    </location>
</feature>
<evidence type="ECO:0000256" key="1">
    <source>
        <dbReference type="SAM" id="Phobius"/>
    </source>
</evidence>
<comment type="caution">
    <text evidence="2">The sequence shown here is derived from an EMBL/GenBank/DDBJ whole genome shotgun (WGS) entry which is preliminary data.</text>
</comment>
<feature type="transmembrane region" description="Helical" evidence="1">
    <location>
        <begin position="114"/>
        <end position="133"/>
    </location>
</feature>
<feature type="transmembrane region" description="Helical" evidence="1">
    <location>
        <begin position="421"/>
        <end position="444"/>
    </location>
</feature>
<keyword evidence="1" id="KW-0472">Membrane</keyword>
<gene>
    <name evidence="2" type="ORF">OU415_27740</name>
</gene>
<keyword evidence="3" id="KW-1185">Reference proteome</keyword>
<dbReference type="InterPro" id="IPR021450">
    <property type="entry name" value="DUF3100"/>
</dbReference>
<proteinExistence type="predicted"/>
<dbReference type="Pfam" id="PF11299">
    <property type="entry name" value="DUF3100"/>
    <property type="match status" value="1"/>
</dbReference>